<evidence type="ECO:0000256" key="2">
    <source>
        <dbReference type="ARBA" id="ARBA00022473"/>
    </source>
</evidence>
<feature type="region of interest" description="Disordered" evidence="16">
    <location>
        <begin position="284"/>
        <end position="335"/>
    </location>
</feature>
<keyword evidence="7" id="KW-0378">Hydrolase</keyword>
<dbReference type="InterPro" id="IPR034968">
    <property type="entry name" value="Reelin"/>
</dbReference>
<reference evidence="17" key="1">
    <citation type="submission" date="2023-06" db="EMBL/GenBank/DDBJ databases">
        <title>Male Hemibagrus guttatus genome.</title>
        <authorList>
            <person name="Bian C."/>
        </authorList>
    </citation>
    <scope>NUCLEOTIDE SEQUENCE</scope>
    <source>
        <strain evidence="17">Male_cb2023</strain>
        <tissue evidence="17">Muscle</tissue>
    </source>
</reference>
<dbReference type="GO" id="GO:0005615">
    <property type="term" value="C:extracellular space"/>
    <property type="evidence" value="ECO:0007669"/>
    <property type="project" value="TreeGrafter"/>
</dbReference>
<feature type="compositionally biased region" description="Polar residues" evidence="16">
    <location>
        <begin position="284"/>
        <end position="295"/>
    </location>
</feature>
<evidence type="ECO:0000256" key="11">
    <source>
        <dbReference type="ARBA" id="ARBA00022889"/>
    </source>
</evidence>
<evidence type="ECO:0000313" key="18">
    <source>
        <dbReference type="Proteomes" id="UP001274896"/>
    </source>
</evidence>
<dbReference type="GO" id="GO:0043005">
    <property type="term" value="C:neuron projection"/>
    <property type="evidence" value="ECO:0007669"/>
    <property type="project" value="TreeGrafter"/>
</dbReference>
<dbReference type="GO" id="GO:0006508">
    <property type="term" value="P:proteolysis"/>
    <property type="evidence" value="ECO:0007669"/>
    <property type="project" value="UniProtKB-KW"/>
</dbReference>
<feature type="compositionally biased region" description="Basic and acidic residues" evidence="16">
    <location>
        <begin position="299"/>
        <end position="308"/>
    </location>
</feature>
<protein>
    <recommendedName>
        <fullName evidence="13">Reelin</fullName>
    </recommendedName>
</protein>
<evidence type="ECO:0000256" key="5">
    <source>
        <dbReference type="ARBA" id="ARBA00022670"/>
    </source>
</evidence>
<dbReference type="GO" id="GO:0070325">
    <property type="term" value="F:lipoprotein particle receptor binding"/>
    <property type="evidence" value="ECO:0007669"/>
    <property type="project" value="InterPro"/>
</dbReference>
<keyword evidence="3" id="KW-0964">Secreted</keyword>
<name>A0AAE0V8R3_9TELE</name>
<accession>A0AAE0V8R3</accession>
<dbReference type="GO" id="GO:0007417">
    <property type="term" value="P:central nervous system development"/>
    <property type="evidence" value="ECO:0007669"/>
    <property type="project" value="InterPro"/>
</dbReference>
<dbReference type="InterPro" id="IPR049419">
    <property type="entry name" value="Reelin_subrepeat-B"/>
</dbReference>
<comment type="function">
    <text evidence="15">Extracellular matrix serine protease secreted by pioneer neurons that plays a role in layering of neurons in the cerebral cortex and cerebellum by coordinating cell positioning during neurodevelopment. Regulates microtubule function in neurons and neuronal migration. Binding to the extracellular domains of lipoprotein receptors VLDLR and LRP8/APOER2 induces tyrosine phosphorylation of DAB1 and modulation of TAU phosphorylation. Affects migration of sympathetic preganglionic neurons in the spinal cord, where it seems to act as a barrier to neuronal migration. Enzymatic activity is important for the modulation of cell adhesion.</text>
</comment>
<keyword evidence="6" id="KW-0479">Metal-binding</keyword>
<evidence type="ECO:0000256" key="14">
    <source>
        <dbReference type="ARBA" id="ARBA00044961"/>
    </source>
</evidence>
<evidence type="ECO:0000256" key="8">
    <source>
        <dbReference type="ARBA" id="ARBA00022825"/>
    </source>
</evidence>
<comment type="subcellular location">
    <subcellularLocation>
        <location evidence="1">Secreted</location>
        <location evidence="1">Extracellular space</location>
        <location evidence="1">Extracellular matrix</location>
    </subcellularLocation>
</comment>
<comment type="caution">
    <text evidence="17">The sequence shown here is derived from an EMBL/GenBank/DDBJ whole genome shotgun (WGS) entry which is preliminary data.</text>
</comment>
<dbReference type="GO" id="GO:0008236">
    <property type="term" value="F:serine-type peptidase activity"/>
    <property type="evidence" value="ECO:0007669"/>
    <property type="project" value="UniProtKB-KW"/>
</dbReference>
<evidence type="ECO:0000256" key="4">
    <source>
        <dbReference type="ARBA" id="ARBA00022530"/>
    </source>
</evidence>
<keyword evidence="8" id="KW-0720">Serine protease</keyword>
<evidence type="ECO:0000256" key="15">
    <source>
        <dbReference type="ARBA" id="ARBA00046064"/>
    </source>
</evidence>
<dbReference type="PANTHER" id="PTHR11841:SF1">
    <property type="entry name" value="REELIN"/>
    <property type="match status" value="1"/>
</dbReference>
<keyword evidence="10" id="KW-0106">Calcium</keyword>
<dbReference type="Proteomes" id="UP001274896">
    <property type="component" value="Unassembled WGS sequence"/>
</dbReference>
<dbReference type="PANTHER" id="PTHR11841">
    <property type="entry name" value="REELIN"/>
    <property type="match status" value="1"/>
</dbReference>
<dbReference type="GO" id="GO:0001764">
    <property type="term" value="P:neuron migration"/>
    <property type="evidence" value="ECO:0007669"/>
    <property type="project" value="InterPro"/>
</dbReference>
<sequence>MMKREVIKSKCITTSLHFLLKILNVRIFGWNIEGAVYGTHCGEIESGSALVFLGFGKRKVCTPYLDTTLYGNLRFHFSMGAGECDPGESHDNDIFLFGRSEGRRQHVLLDTLPFSAYKVILLHLCRMENAYTPMCSEALLGYISPNREGLHACRSSQCGIAQNGGFSCVAGNEGLNPKTPSVVSVALPTELQTPVTQFCLEQRFHAGVNRHVWALDFLQLLPVMPAAYTHMAQFSINIGCGSYQPTNSISLEFSTNHGRSWSLLHMECLPELCSGPHLPHSTVYSSENYSGSEAASPTEKQRWNDVPHRNRSGAMNSAKSEKDKKTKKSSLRLSR</sequence>
<feature type="compositionally biased region" description="Basic residues" evidence="16">
    <location>
        <begin position="325"/>
        <end position="335"/>
    </location>
</feature>
<keyword evidence="11" id="KW-0130">Cell adhesion</keyword>
<dbReference type="Pfam" id="PF21471">
    <property type="entry name" value="Reelin_subrepeat-B"/>
    <property type="match status" value="1"/>
</dbReference>
<dbReference type="Gene3D" id="2.60.120.260">
    <property type="entry name" value="Galactose-binding domain-like"/>
    <property type="match status" value="2"/>
</dbReference>
<dbReference type="GO" id="GO:0046872">
    <property type="term" value="F:metal ion binding"/>
    <property type="evidence" value="ECO:0007669"/>
    <property type="project" value="UniProtKB-KW"/>
</dbReference>
<evidence type="ECO:0000256" key="16">
    <source>
        <dbReference type="SAM" id="MobiDB-lite"/>
    </source>
</evidence>
<evidence type="ECO:0000313" key="17">
    <source>
        <dbReference type="EMBL" id="KAK3548867.1"/>
    </source>
</evidence>
<dbReference type="AlphaFoldDB" id="A0AAE0V8R3"/>
<keyword evidence="9" id="KW-0862">Zinc</keyword>
<evidence type="ECO:0000256" key="13">
    <source>
        <dbReference type="ARBA" id="ARBA00023900"/>
    </source>
</evidence>
<dbReference type="EMBL" id="JAUCMX010000004">
    <property type="protein sequence ID" value="KAK3548867.1"/>
    <property type="molecule type" value="Genomic_DNA"/>
</dbReference>
<gene>
    <name evidence="17" type="ORF">QTP70_021274</name>
</gene>
<evidence type="ECO:0000256" key="12">
    <source>
        <dbReference type="ARBA" id="ARBA00023773"/>
    </source>
</evidence>
<organism evidence="17 18">
    <name type="scientific">Hemibagrus guttatus</name>
    <dbReference type="NCBI Taxonomy" id="175788"/>
    <lineage>
        <taxon>Eukaryota</taxon>
        <taxon>Metazoa</taxon>
        <taxon>Chordata</taxon>
        <taxon>Craniata</taxon>
        <taxon>Vertebrata</taxon>
        <taxon>Euteleostomi</taxon>
        <taxon>Actinopterygii</taxon>
        <taxon>Neopterygii</taxon>
        <taxon>Teleostei</taxon>
        <taxon>Ostariophysi</taxon>
        <taxon>Siluriformes</taxon>
        <taxon>Bagridae</taxon>
        <taxon>Hemibagrus</taxon>
    </lineage>
</organism>
<evidence type="ECO:0000256" key="3">
    <source>
        <dbReference type="ARBA" id="ARBA00022525"/>
    </source>
</evidence>
<keyword evidence="2" id="KW-0217">Developmental protein</keyword>
<evidence type="ECO:0000256" key="1">
    <source>
        <dbReference type="ARBA" id="ARBA00004498"/>
    </source>
</evidence>
<dbReference type="GO" id="GO:0007155">
    <property type="term" value="P:cell adhesion"/>
    <property type="evidence" value="ECO:0007669"/>
    <property type="project" value="UniProtKB-KW"/>
</dbReference>
<evidence type="ECO:0000256" key="9">
    <source>
        <dbReference type="ARBA" id="ARBA00022833"/>
    </source>
</evidence>
<keyword evidence="18" id="KW-1185">Reference proteome</keyword>
<evidence type="ECO:0000256" key="6">
    <source>
        <dbReference type="ARBA" id="ARBA00022723"/>
    </source>
</evidence>
<evidence type="ECO:0000256" key="10">
    <source>
        <dbReference type="ARBA" id="ARBA00022837"/>
    </source>
</evidence>
<proteinExistence type="inferred from homology"/>
<keyword evidence="5" id="KW-0645">Protease</keyword>
<evidence type="ECO:0000256" key="7">
    <source>
        <dbReference type="ARBA" id="ARBA00022801"/>
    </source>
</evidence>
<comment type="subunit">
    <text evidence="14">Oligomer of disulfide-linked homodimers.</text>
</comment>
<keyword evidence="4" id="KW-0272">Extracellular matrix</keyword>
<comment type="similarity">
    <text evidence="12">Belongs to the reelin family.</text>
</comment>